<sequence length="122" mass="13780">MFSRRSTTAGSTARRRPRRSAPRQGGGTRGRVQREDGVERPHAEKMKGKSKNDYMGRAEQMSEYIKRLRACIRWYVDLEDGYLAELEKLQGQIDAENTRHTEFGNALSDAPSAPLCILGLIP</sequence>
<dbReference type="EMBL" id="JAUUTY010000007">
    <property type="protein sequence ID" value="KAK1608205.1"/>
    <property type="molecule type" value="Genomic_DNA"/>
</dbReference>
<feature type="region of interest" description="Disordered" evidence="1">
    <location>
        <begin position="1"/>
        <end position="54"/>
    </location>
</feature>
<evidence type="ECO:0000256" key="1">
    <source>
        <dbReference type="SAM" id="MobiDB-lite"/>
    </source>
</evidence>
<protein>
    <submittedName>
        <fullName evidence="2">Uncharacterized protein</fullName>
    </submittedName>
</protein>
<comment type="caution">
    <text evidence="2">The sequence shown here is derived from an EMBL/GenBank/DDBJ whole genome shotgun (WGS) entry which is preliminary data.</text>
</comment>
<reference evidence="2" key="1">
    <citation type="submission" date="2023-07" db="EMBL/GenBank/DDBJ databases">
        <title>A chromosome-level genome assembly of Lolium multiflorum.</title>
        <authorList>
            <person name="Chen Y."/>
            <person name="Copetti D."/>
            <person name="Kolliker R."/>
            <person name="Studer B."/>
        </authorList>
    </citation>
    <scope>NUCLEOTIDE SEQUENCE</scope>
    <source>
        <strain evidence="2">02402/16</strain>
        <tissue evidence="2">Leaf</tissue>
    </source>
</reference>
<evidence type="ECO:0000313" key="3">
    <source>
        <dbReference type="Proteomes" id="UP001231189"/>
    </source>
</evidence>
<organism evidence="2 3">
    <name type="scientific">Lolium multiflorum</name>
    <name type="common">Italian ryegrass</name>
    <name type="synonym">Lolium perenne subsp. multiflorum</name>
    <dbReference type="NCBI Taxonomy" id="4521"/>
    <lineage>
        <taxon>Eukaryota</taxon>
        <taxon>Viridiplantae</taxon>
        <taxon>Streptophyta</taxon>
        <taxon>Embryophyta</taxon>
        <taxon>Tracheophyta</taxon>
        <taxon>Spermatophyta</taxon>
        <taxon>Magnoliopsida</taxon>
        <taxon>Liliopsida</taxon>
        <taxon>Poales</taxon>
        <taxon>Poaceae</taxon>
        <taxon>BOP clade</taxon>
        <taxon>Pooideae</taxon>
        <taxon>Poodae</taxon>
        <taxon>Poeae</taxon>
        <taxon>Poeae Chloroplast Group 2 (Poeae type)</taxon>
        <taxon>Loliodinae</taxon>
        <taxon>Loliinae</taxon>
        <taxon>Lolium</taxon>
    </lineage>
</organism>
<feature type="compositionally biased region" description="Basic and acidic residues" evidence="1">
    <location>
        <begin position="32"/>
        <end position="54"/>
    </location>
</feature>
<keyword evidence="3" id="KW-1185">Reference proteome</keyword>
<accession>A0AAD8QSG3</accession>
<feature type="compositionally biased region" description="Low complexity" evidence="1">
    <location>
        <begin position="1"/>
        <end position="12"/>
    </location>
</feature>
<dbReference type="Proteomes" id="UP001231189">
    <property type="component" value="Unassembled WGS sequence"/>
</dbReference>
<gene>
    <name evidence="2" type="ORF">QYE76_031878</name>
</gene>
<dbReference type="AlphaFoldDB" id="A0AAD8QSG3"/>
<proteinExistence type="predicted"/>
<name>A0AAD8QSG3_LOLMU</name>
<evidence type="ECO:0000313" key="2">
    <source>
        <dbReference type="EMBL" id="KAK1608205.1"/>
    </source>
</evidence>